<feature type="transmembrane region" description="Helical" evidence="6">
    <location>
        <begin position="12"/>
        <end position="31"/>
    </location>
</feature>
<dbReference type="InterPro" id="IPR002797">
    <property type="entry name" value="Polysacc_synth"/>
</dbReference>
<accession>A0ABZ2UFP9</accession>
<dbReference type="EMBL" id="CP150845">
    <property type="protein sequence ID" value="WYZ20192.1"/>
    <property type="molecule type" value="Genomic_DNA"/>
</dbReference>
<feature type="transmembrane region" description="Helical" evidence="6">
    <location>
        <begin position="455"/>
        <end position="473"/>
    </location>
</feature>
<feature type="transmembrane region" description="Helical" evidence="6">
    <location>
        <begin position="127"/>
        <end position="149"/>
    </location>
</feature>
<evidence type="ECO:0000256" key="1">
    <source>
        <dbReference type="ARBA" id="ARBA00004651"/>
    </source>
</evidence>
<evidence type="ECO:0000256" key="5">
    <source>
        <dbReference type="ARBA" id="ARBA00023136"/>
    </source>
</evidence>
<dbReference type="InterPro" id="IPR044550">
    <property type="entry name" value="WzxE"/>
</dbReference>
<dbReference type="RefSeq" id="WP_406844511.1">
    <property type="nucleotide sequence ID" value="NZ_CP150845.1"/>
</dbReference>
<evidence type="ECO:0000256" key="3">
    <source>
        <dbReference type="ARBA" id="ARBA00022692"/>
    </source>
</evidence>
<keyword evidence="4 6" id="KW-1133">Transmembrane helix</keyword>
<feature type="transmembrane region" description="Helical" evidence="6">
    <location>
        <begin position="161"/>
        <end position="179"/>
    </location>
</feature>
<evidence type="ECO:0000313" key="7">
    <source>
        <dbReference type="EMBL" id="WYZ20192.1"/>
    </source>
</evidence>
<evidence type="ECO:0000256" key="6">
    <source>
        <dbReference type="SAM" id="Phobius"/>
    </source>
</evidence>
<name>A0ABZ2UFP9_9FLAO</name>
<dbReference type="Proteomes" id="UP001623852">
    <property type="component" value="Chromosome"/>
</dbReference>
<organism evidence="7 8">
    <name type="scientific">Flavobacterium soyae</name>
    <dbReference type="NCBI Taxonomy" id="2903098"/>
    <lineage>
        <taxon>Bacteria</taxon>
        <taxon>Pseudomonadati</taxon>
        <taxon>Bacteroidota</taxon>
        <taxon>Flavobacteriia</taxon>
        <taxon>Flavobacteriales</taxon>
        <taxon>Flavobacteriaceae</taxon>
        <taxon>Flavobacterium</taxon>
    </lineage>
</organism>
<dbReference type="Pfam" id="PF01943">
    <property type="entry name" value="Polysacc_synt"/>
    <property type="match status" value="1"/>
</dbReference>
<sequence>MENKSNSYQQIFKATSILGGVQVFNIIISILRSKIVAVFLGPTGMGIVSIFTSTIGLIGQITNFGLGTSAVKNITIASETNDQQKLAKTTSVFRKLVWVTGIFGFIIALALSPYLSEIAFGNDKYTFAFVLLSITLLFTQISAGQNVILQGMRKIQYMAKSSALGALIGLLISIPMYYFWGEDGIVPAMILSSISIVVISSYFVKKIAIPNFVVNSSDFKTEGKDMLRMGLLISFSSIITLIVAYVVRIYINKVGGIKDVGLFTAGFAIINTYVGMVFTAMSSDYYPRLASVSDDNKKTKLIINEQAEIAILILSPILIVFLVFIHWGILLLYSKDFIGVIPMVHWATLGIFFKALTWSMGYLFLARGASKVFFWNELCSNAYVLISNLLGYYYYGLTGLGISFLISYFVYFIQVFFICKIYYEFEFNKAIIKIFLIQFPLALFSFVAVYYYNVYIAYSVGVLMILISCWFSWNELNGRLNIKAAINNKFKKKI</sequence>
<dbReference type="CDD" id="cd13125">
    <property type="entry name" value="MATE_like_10"/>
    <property type="match status" value="1"/>
</dbReference>
<feature type="transmembrane region" description="Helical" evidence="6">
    <location>
        <begin position="307"/>
        <end position="333"/>
    </location>
</feature>
<gene>
    <name evidence="7" type="ORF">AABD74_01730</name>
</gene>
<comment type="subcellular location">
    <subcellularLocation>
        <location evidence="1">Cell membrane</location>
        <topology evidence="1">Multi-pass membrane protein</topology>
    </subcellularLocation>
</comment>
<reference evidence="7 8" key="1">
    <citation type="submission" date="2024-03" db="EMBL/GenBank/DDBJ databases">
        <title>Flavobacterium soyae.</title>
        <authorList>
            <person name="Zheng W."/>
        </authorList>
    </citation>
    <scope>NUCLEOTIDE SEQUENCE [LARGE SCALE GENOMIC DNA]</scope>
    <source>
        <strain evidence="7 8">55</strain>
    </source>
</reference>
<keyword evidence="8" id="KW-1185">Reference proteome</keyword>
<evidence type="ECO:0000313" key="8">
    <source>
        <dbReference type="Proteomes" id="UP001623852"/>
    </source>
</evidence>
<dbReference type="PANTHER" id="PTHR30250:SF11">
    <property type="entry name" value="O-ANTIGEN TRANSPORTER-RELATED"/>
    <property type="match status" value="1"/>
</dbReference>
<feature type="transmembrane region" description="Helical" evidence="6">
    <location>
        <begin position="96"/>
        <end position="115"/>
    </location>
</feature>
<evidence type="ECO:0000256" key="2">
    <source>
        <dbReference type="ARBA" id="ARBA00022475"/>
    </source>
</evidence>
<dbReference type="PANTHER" id="PTHR30250">
    <property type="entry name" value="PST FAMILY PREDICTED COLANIC ACID TRANSPORTER"/>
    <property type="match status" value="1"/>
</dbReference>
<feature type="transmembrane region" description="Helical" evidence="6">
    <location>
        <begin position="430"/>
        <end position="449"/>
    </location>
</feature>
<evidence type="ECO:0000256" key="4">
    <source>
        <dbReference type="ARBA" id="ARBA00022989"/>
    </source>
</evidence>
<feature type="transmembrane region" description="Helical" evidence="6">
    <location>
        <begin position="37"/>
        <end position="58"/>
    </location>
</feature>
<feature type="transmembrane region" description="Helical" evidence="6">
    <location>
        <begin position="345"/>
        <end position="365"/>
    </location>
</feature>
<feature type="transmembrane region" description="Helical" evidence="6">
    <location>
        <begin position="185"/>
        <end position="204"/>
    </location>
</feature>
<feature type="transmembrane region" description="Helical" evidence="6">
    <location>
        <begin position="372"/>
        <end position="395"/>
    </location>
</feature>
<protein>
    <submittedName>
        <fullName evidence="7">O-antigen translocase</fullName>
    </submittedName>
</protein>
<proteinExistence type="predicted"/>
<keyword evidence="3 6" id="KW-0812">Transmembrane</keyword>
<keyword evidence="2" id="KW-1003">Cell membrane</keyword>
<feature type="transmembrane region" description="Helical" evidence="6">
    <location>
        <begin position="229"/>
        <end position="251"/>
    </location>
</feature>
<dbReference type="InterPro" id="IPR050833">
    <property type="entry name" value="Poly_Biosynth_Transport"/>
</dbReference>
<feature type="transmembrane region" description="Helical" evidence="6">
    <location>
        <begin position="401"/>
        <end position="423"/>
    </location>
</feature>
<keyword evidence="5 6" id="KW-0472">Membrane</keyword>
<feature type="transmembrane region" description="Helical" evidence="6">
    <location>
        <begin position="263"/>
        <end position="286"/>
    </location>
</feature>